<evidence type="ECO:0000313" key="1">
    <source>
        <dbReference type="EMBL" id="SFM48474.1"/>
    </source>
</evidence>
<gene>
    <name evidence="1" type="ORF">SAMN05421880_1183</name>
</gene>
<keyword evidence="2" id="KW-1185">Reference proteome</keyword>
<evidence type="ECO:0008006" key="3">
    <source>
        <dbReference type="Google" id="ProtNLM"/>
    </source>
</evidence>
<reference evidence="1 2" key="1">
    <citation type="submission" date="2016-10" db="EMBL/GenBank/DDBJ databases">
        <authorList>
            <person name="de Groot N.N."/>
        </authorList>
    </citation>
    <scope>NUCLEOTIDE SEQUENCE [LARGE SCALE GENOMIC DNA]</scope>
    <source>
        <strain evidence="1 2">Nm146</strain>
    </source>
</reference>
<protein>
    <recommendedName>
        <fullName evidence="3">7-cyano-7-deazaguanine synthase (Queuosine biosynthesis)</fullName>
    </recommendedName>
</protein>
<name>A0A1I4R849_9PROT</name>
<evidence type="ECO:0000313" key="2">
    <source>
        <dbReference type="Proteomes" id="UP000199561"/>
    </source>
</evidence>
<proteinExistence type="predicted"/>
<dbReference type="AlphaFoldDB" id="A0A1I4R849"/>
<organism evidence="1 2">
    <name type="scientific">Nitrosomonas nitrosa</name>
    <dbReference type="NCBI Taxonomy" id="52442"/>
    <lineage>
        <taxon>Bacteria</taxon>
        <taxon>Pseudomonadati</taxon>
        <taxon>Pseudomonadota</taxon>
        <taxon>Betaproteobacteria</taxon>
        <taxon>Nitrosomonadales</taxon>
        <taxon>Nitrosomonadaceae</taxon>
        <taxon>Nitrosomonas</taxon>
    </lineage>
</organism>
<dbReference type="Proteomes" id="UP000199561">
    <property type="component" value="Unassembled WGS sequence"/>
</dbReference>
<dbReference type="EMBL" id="FOUF01000018">
    <property type="protein sequence ID" value="SFM48474.1"/>
    <property type="molecule type" value="Genomic_DNA"/>
</dbReference>
<dbReference type="STRING" id="52442.SAMN05421880_1183"/>
<sequence length="417" mass="47947">MQINDLSHKEENGYQVLSASVIWEDNDWSEQQVFFRYRVDKSYIVSDNYHPFLLAVLIPALRYGERRIKINGSICPWFRDNLYTLMAYYINWYWYKFARKREDKRLIEIEAVLQKKGYQKPARTAAFFSAGVDSLYTVRRNQLNVPKEHAGSIKDLIFVHGFDIGVIPERGAEEEFFDYIIQGLQEFIEKTGLNLIPTFTNLRSLTHKADLFSSNQVWLDEYMGPAMAAVAHGLSGRLSDVLISSSYEIPKLHPFSSHPMIEPHLSSYDLRVHHDGERLNRVERVKLIAEWPLALSTLRVCFDGETGQLNCGKCPKCIRTKLELMCAGKLQEAHTLPGGEPSAQTIKDGLHLANQTISFASTLKASLKEIGRADLAKAITYKEWQYYLSQVANWKKMFSIVDKVVLKGWLRRKFIGP</sequence>
<accession>A0A1I4R849</accession>